<evidence type="ECO:0000313" key="2">
    <source>
        <dbReference type="Proteomes" id="UP000199440"/>
    </source>
</evidence>
<dbReference type="GO" id="GO:0006355">
    <property type="term" value="P:regulation of DNA-templated transcription"/>
    <property type="evidence" value="ECO:0007669"/>
    <property type="project" value="InterPro"/>
</dbReference>
<keyword evidence="2" id="KW-1185">Reference proteome</keyword>
<dbReference type="Proteomes" id="UP000199440">
    <property type="component" value="Unassembled WGS sequence"/>
</dbReference>
<name>A0A1G9QYQ3_9FLAO</name>
<dbReference type="InterPro" id="IPR016032">
    <property type="entry name" value="Sig_transdc_resp-reg_C-effctor"/>
</dbReference>
<proteinExistence type="predicted"/>
<sequence>MMKNRHRLRAKIRNRLSSISPLELHIIEVMELHNDKNEVAEHLGFSEQKLNAMKKELYRKTGCISIDDLKLYKEVYLMSKKNQSRKLKET</sequence>
<dbReference type="AlphaFoldDB" id="A0A1G9QYQ3"/>
<gene>
    <name evidence="1" type="ORF">SAMN04488514_105244</name>
</gene>
<dbReference type="GO" id="GO:0003677">
    <property type="term" value="F:DNA binding"/>
    <property type="evidence" value="ECO:0007669"/>
    <property type="project" value="InterPro"/>
</dbReference>
<reference evidence="1 2" key="1">
    <citation type="submission" date="2016-10" db="EMBL/GenBank/DDBJ databases">
        <authorList>
            <person name="de Groot N.N."/>
        </authorList>
    </citation>
    <scope>NUCLEOTIDE SEQUENCE [LARGE SCALE GENOMIC DNA]</scope>
    <source>
        <strain evidence="1 2">DSM 19886</strain>
    </source>
</reference>
<evidence type="ECO:0008006" key="3">
    <source>
        <dbReference type="Google" id="ProtNLM"/>
    </source>
</evidence>
<dbReference type="SUPFAM" id="SSF46894">
    <property type="entry name" value="C-terminal effector domain of the bipartite response regulators"/>
    <property type="match status" value="1"/>
</dbReference>
<protein>
    <recommendedName>
        <fullName evidence="3">HTH luxR-type domain-containing protein</fullName>
    </recommendedName>
</protein>
<accession>A0A1G9QYQ3</accession>
<organism evidence="1 2">
    <name type="scientific">Kriegella aquimaris</name>
    <dbReference type="NCBI Taxonomy" id="192904"/>
    <lineage>
        <taxon>Bacteria</taxon>
        <taxon>Pseudomonadati</taxon>
        <taxon>Bacteroidota</taxon>
        <taxon>Flavobacteriia</taxon>
        <taxon>Flavobacteriales</taxon>
        <taxon>Flavobacteriaceae</taxon>
        <taxon>Kriegella</taxon>
    </lineage>
</organism>
<dbReference type="EMBL" id="FNGV01000005">
    <property type="protein sequence ID" value="SDM15375.1"/>
    <property type="molecule type" value="Genomic_DNA"/>
</dbReference>
<evidence type="ECO:0000313" key="1">
    <source>
        <dbReference type="EMBL" id="SDM15375.1"/>
    </source>
</evidence>